<evidence type="ECO:0000313" key="3">
    <source>
        <dbReference type="Proteomes" id="UP000077763"/>
    </source>
</evidence>
<dbReference type="AlphaFoldDB" id="A0A177MVE0"/>
<dbReference type="EMBL" id="LUUH01000013">
    <property type="protein sequence ID" value="OAI09020.1"/>
    <property type="molecule type" value="Genomic_DNA"/>
</dbReference>
<sequence>MKITSIIAAIAILFSLHFPSAAFELTLQEQLFQRALQGTKCEQIPNNGRYCKYQFGTTLEIGIKDVGGTDTVVGFHNSNIKNELYAVLYFGCIAIVPGEAHPRNYNHDYGVFISPITGLVYQTSNECRATLK</sequence>
<feature type="chain" id="PRO_5008068488" evidence="1">
    <location>
        <begin position="23"/>
        <end position="132"/>
    </location>
</feature>
<name>A0A177MVE0_METMH</name>
<organism evidence="2 3">
    <name type="scientific">Methylomonas methanica</name>
    <dbReference type="NCBI Taxonomy" id="421"/>
    <lineage>
        <taxon>Bacteria</taxon>
        <taxon>Pseudomonadati</taxon>
        <taxon>Pseudomonadota</taxon>
        <taxon>Gammaproteobacteria</taxon>
        <taxon>Methylococcales</taxon>
        <taxon>Methylococcaceae</taxon>
        <taxon>Methylomonas</taxon>
    </lineage>
</organism>
<dbReference type="RefSeq" id="WP_064035549.1">
    <property type="nucleotide sequence ID" value="NZ_LUUH01000013.1"/>
</dbReference>
<dbReference type="Proteomes" id="UP000077763">
    <property type="component" value="Unassembled WGS sequence"/>
</dbReference>
<feature type="signal peptide" evidence="1">
    <location>
        <begin position="1"/>
        <end position="22"/>
    </location>
</feature>
<evidence type="ECO:0000313" key="2">
    <source>
        <dbReference type="EMBL" id="OAI09020.1"/>
    </source>
</evidence>
<reference evidence="2 3" key="1">
    <citation type="submission" date="2016-03" db="EMBL/GenBank/DDBJ databases">
        <authorList>
            <person name="Ploux O."/>
        </authorList>
    </citation>
    <scope>NUCLEOTIDE SEQUENCE [LARGE SCALE GENOMIC DNA]</scope>
    <source>
        <strain evidence="2 3">R-45371</strain>
    </source>
</reference>
<accession>A0A177MVE0</accession>
<gene>
    <name evidence="2" type="ORF">A1353_05500</name>
</gene>
<protein>
    <submittedName>
        <fullName evidence="2">Uncharacterized protein</fullName>
    </submittedName>
</protein>
<keyword evidence="1" id="KW-0732">Signal</keyword>
<evidence type="ECO:0000256" key="1">
    <source>
        <dbReference type="SAM" id="SignalP"/>
    </source>
</evidence>
<proteinExistence type="predicted"/>
<comment type="caution">
    <text evidence="2">The sequence shown here is derived from an EMBL/GenBank/DDBJ whole genome shotgun (WGS) entry which is preliminary data.</text>
</comment>